<dbReference type="InterPro" id="IPR036527">
    <property type="entry name" value="SCP2_sterol-bd_dom_sf"/>
</dbReference>
<dbReference type="EMBL" id="JAOL01000203">
    <property type="protein sequence ID" value="EUA85244.1"/>
    <property type="molecule type" value="Genomic_DNA"/>
</dbReference>
<gene>
    <name evidence="2" type="ORF">I551_8298</name>
</gene>
<evidence type="ECO:0000259" key="1">
    <source>
        <dbReference type="Pfam" id="PF14864"/>
    </source>
</evidence>
<dbReference type="Gene3D" id="3.30.1050.10">
    <property type="entry name" value="SCP2 sterol-binding domain"/>
    <property type="match status" value="1"/>
</dbReference>
<dbReference type="SUPFAM" id="SSF55718">
    <property type="entry name" value="SCP-like"/>
    <property type="match status" value="1"/>
</dbReference>
<comment type="caution">
    <text evidence="2">The sequence shown here is derived from an EMBL/GenBank/DDBJ whole genome shotgun (WGS) entry which is preliminary data.</text>
</comment>
<reference evidence="2 3" key="1">
    <citation type="submission" date="2014-01" db="EMBL/GenBank/DDBJ databases">
        <authorList>
            <person name="Dobos K."/>
            <person name="Lenaerts A."/>
            <person name="Ordway D."/>
            <person name="DeGroote M.A."/>
            <person name="Parker T."/>
            <person name="Sizemore C."/>
            <person name="Tallon L.J."/>
            <person name="Sadzewicz L.K."/>
            <person name="Sengamalay N."/>
            <person name="Fraser C.M."/>
            <person name="Hine E."/>
            <person name="Shefchek K.A."/>
            <person name="Das S.P."/>
            <person name="Tettelin H."/>
        </authorList>
    </citation>
    <scope>NUCLEOTIDE SEQUENCE [LARGE SCALE GENOMIC DNA]</scope>
    <source>
        <strain evidence="2 3">Harvey</strain>
    </source>
</reference>
<feature type="domain" description="Alkyl sulfatase C-terminal" evidence="1">
    <location>
        <begin position="1"/>
        <end position="115"/>
    </location>
</feature>
<evidence type="ECO:0000313" key="2">
    <source>
        <dbReference type="EMBL" id="EUA85244.1"/>
    </source>
</evidence>
<proteinExistence type="predicted"/>
<dbReference type="InterPro" id="IPR029229">
    <property type="entry name" value="Alkyl_sulf_C"/>
</dbReference>
<organism evidence="2 3">
    <name type="scientific">Mycobacterium ulcerans str. Harvey</name>
    <dbReference type="NCBI Taxonomy" id="1299332"/>
    <lineage>
        <taxon>Bacteria</taxon>
        <taxon>Bacillati</taxon>
        <taxon>Actinomycetota</taxon>
        <taxon>Actinomycetes</taxon>
        <taxon>Mycobacteriales</taxon>
        <taxon>Mycobacteriaceae</taxon>
        <taxon>Mycobacterium</taxon>
        <taxon>Mycobacterium ulcerans group</taxon>
    </lineage>
</organism>
<protein>
    <recommendedName>
        <fullName evidence="1">Alkyl sulfatase C-terminal domain-containing protein</fullName>
    </recommendedName>
</protein>
<name>A0ABP3A6Z1_MYCUL</name>
<evidence type="ECO:0000313" key="3">
    <source>
        <dbReference type="Proteomes" id="UP000020681"/>
    </source>
</evidence>
<dbReference type="Proteomes" id="UP000020681">
    <property type="component" value="Unassembled WGS sequence"/>
</dbReference>
<sequence>MLGQLTPEQMFDVLAISVNGPKAWDLSLALDVSFDDLAVNYRLTLRNGVLVYRKASADASTANATIKLAGKLRLVTLAAGDQTSPASRSVATRKPCNPLSVCSTGPNPDFNIVTP</sequence>
<keyword evidence="3" id="KW-1185">Reference proteome</keyword>
<accession>A0ABP3A6Z1</accession>
<dbReference type="Pfam" id="PF14864">
    <property type="entry name" value="Alkyl_sulf_C"/>
    <property type="match status" value="1"/>
</dbReference>